<evidence type="ECO:0000256" key="6">
    <source>
        <dbReference type="ARBA" id="ARBA00023136"/>
    </source>
</evidence>
<dbReference type="STRING" id="1802485.A2V97_00130"/>
<reference evidence="9 10" key="1">
    <citation type="journal article" date="2016" name="Nat. Commun.">
        <title>Thousands of microbial genomes shed light on interconnected biogeochemical processes in an aquifer system.</title>
        <authorList>
            <person name="Anantharaman K."/>
            <person name="Brown C.T."/>
            <person name="Hug L.A."/>
            <person name="Sharon I."/>
            <person name="Castelle C.J."/>
            <person name="Probst A.J."/>
            <person name="Thomas B.C."/>
            <person name="Singh A."/>
            <person name="Wilkins M.J."/>
            <person name="Karaoz U."/>
            <person name="Brodie E.L."/>
            <person name="Williams K.H."/>
            <person name="Hubbard S.S."/>
            <person name="Banfield J.F."/>
        </authorList>
    </citation>
    <scope>NUCLEOTIDE SEQUENCE [LARGE SCALE GENOMIC DNA]</scope>
</reference>
<keyword evidence="3" id="KW-1003">Cell membrane</keyword>
<dbReference type="CDD" id="cd06173">
    <property type="entry name" value="MFS_MefA_like"/>
    <property type="match status" value="1"/>
</dbReference>
<dbReference type="AlphaFoldDB" id="A0A1F7XJE3"/>
<proteinExistence type="predicted"/>
<feature type="transmembrane region" description="Helical" evidence="7">
    <location>
        <begin position="317"/>
        <end position="340"/>
    </location>
</feature>
<gene>
    <name evidence="9" type="ORF">A2V97_00130</name>
</gene>
<name>A0A1F7XJE3_9BACT</name>
<feature type="transmembrane region" description="Helical" evidence="7">
    <location>
        <begin position="141"/>
        <end position="161"/>
    </location>
</feature>
<keyword evidence="4 7" id="KW-0812">Transmembrane</keyword>
<accession>A0A1F7XJE3</accession>
<feature type="transmembrane region" description="Helical" evidence="7">
    <location>
        <begin position="262"/>
        <end position="280"/>
    </location>
</feature>
<feature type="transmembrane region" description="Helical" evidence="7">
    <location>
        <begin position="386"/>
        <end position="403"/>
    </location>
</feature>
<evidence type="ECO:0000256" key="7">
    <source>
        <dbReference type="SAM" id="Phobius"/>
    </source>
</evidence>
<dbReference type="InterPro" id="IPR036259">
    <property type="entry name" value="MFS_trans_sf"/>
</dbReference>
<evidence type="ECO:0000256" key="2">
    <source>
        <dbReference type="ARBA" id="ARBA00022448"/>
    </source>
</evidence>
<feature type="transmembrane region" description="Helical" evidence="7">
    <location>
        <begin position="51"/>
        <end position="71"/>
    </location>
</feature>
<dbReference type="PANTHER" id="PTHR43266">
    <property type="entry name" value="MACROLIDE-EFFLUX PROTEIN"/>
    <property type="match status" value="1"/>
</dbReference>
<dbReference type="InterPro" id="IPR011701">
    <property type="entry name" value="MFS"/>
</dbReference>
<evidence type="ECO:0000256" key="1">
    <source>
        <dbReference type="ARBA" id="ARBA00004651"/>
    </source>
</evidence>
<feature type="transmembrane region" description="Helical" evidence="7">
    <location>
        <begin position="15"/>
        <end position="39"/>
    </location>
</feature>
<dbReference type="SUPFAM" id="SSF103473">
    <property type="entry name" value="MFS general substrate transporter"/>
    <property type="match status" value="1"/>
</dbReference>
<feature type="transmembrane region" description="Helical" evidence="7">
    <location>
        <begin position="292"/>
        <end position="311"/>
    </location>
</feature>
<feature type="transmembrane region" description="Helical" evidence="7">
    <location>
        <begin position="361"/>
        <end position="380"/>
    </location>
</feature>
<comment type="caution">
    <text evidence="9">The sequence shown here is derived from an EMBL/GenBank/DDBJ whole genome shotgun (WGS) entry which is preliminary data.</text>
</comment>
<keyword evidence="5 7" id="KW-1133">Transmembrane helix</keyword>
<dbReference type="InterPro" id="IPR020846">
    <property type="entry name" value="MFS_dom"/>
</dbReference>
<sequence length="418" mass="46467">MLKEFRPVVKNSKFLYLWISQIFSQITINLTNFVLLIKLFSTTGSSIATSLLWVSYALPAIVVGPFGAAIVDMVDRRSVLIITNLLQSLVIFLYALNYTKGIFLLYGATVGYAFLNQFYVPAEAASLPSLVEKKHLPFANSLFFMTQQGSIIVGFLTAGILNHLLGFATTLFVASFFLFLAFVSVSLLPKIQPSEELPVRFEEGIVNFFERIFQGYKFIKENRHVLVPFLFLLGFQITMATILINTPLIVVDIFRFNLNSGIIFIVISAVLGAVTGSLLISKLLRRGFRKKLVIENSLLLLSLSLLFFTFLVPELGIIMKTLIGGGAIFLAGFSAIGIVIPSQTFLQENTPGGLRGRVFGNFWFLATIATVFPVLFSGAVSELFGVRLLLFVFVTLTFSAFFFSRNYGDKFLTNKESV</sequence>
<feature type="transmembrane region" description="Helical" evidence="7">
    <location>
        <begin position="167"/>
        <end position="188"/>
    </location>
</feature>
<dbReference type="Pfam" id="PF07690">
    <property type="entry name" value="MFS_1"/>
    <property type="match status" value="1"/>
</dbReference>
<dbReference type="PROSITE" id="PS50850">
    <property type="entry name" value="MFS"/>
    <property type="match status" value="1"/>
</dbReference>
<evidence type="ECO:0000313" key="9">
    <source>
        <dbReference type="EMBL" id="OGM15137.1"/>
    </source>
</evidence>
<feature type="domain" description="Major facilitator superfamily (MFS) profile" evidence="8">
    <location>
        <begin position="226"/>
        <end position="418"/>
    </location>
</feature>
<keyword evidence="2" id="KW-0813">Transport</keyword>
<feature type="transmembrane region" description="Helical" evidence="7">
    <location>
        <begin position="225"/>
        <end position="250"/>
    </location>
</feature>
<dbReference type="GO" id="GO:0005886">
    <property type="term" value="C:plasma membrane"/>
    <property type="evidence" value="ECO:0007669"/>
    <property type="project" value="UniProtKB-SubCell"/>
</dbReference>
<evidence type="ECO:0000256" key="3">
    <source>
        <dbReference type="ARBA" id="ARBA00022475"/>
    </source>
</evidence>
<evidence type="ECO:0000256" key="4">
    <source>
        <dbReference type="ARBA" id="ARBA00022692"/>
    </source>
</evidence>
<dbReference type="Gene3D" id="1.20.1250.20">
    <property type="entry name" value="MFS general substrate transporter like domains"/>
    <property type="match status" value="1"/>
</dbReference>
<evidence type="ECO:0000259" key="8">
    <source>
        <dbReference type="PROSITE" id="PS50850"/>
    </source>
</evidence>
<organism evidence="9 10">
    <name type="scientific">Candidatus Woesebacteria bacterium RBG_16_42_24</name>
    <dbReference type="NCBI Taxonomy" id="1802485"/>
    <lineage>
        <taxon>Bacteria</taxon>
        <taxon>Candidatus Woeseibacteriota</taxon>
    </lineage>
</organism>
<dbReference type="Proteomes" id="UP000177382">
    <property type="component" value="Unassembled WGS sequence"/>
</dbReference>
<evidence type="ECO:0000256" key="5">
    <source>
        <dbReference type="ARBA" id="ARBA00022989"/>
    </source>
</evidence>
<keyword evidence="6 7" id="KW-0472">Membrane</keyword>
<dbReference type="GO" id="GO:0022857">
    <property type="term" value="F:transmembrane transporter activity"/>
    <property type="evidence" value="ECO:0007669"/>
    <property type="project" value="InterPro"/>
</dbReference>
<dbReference type="EMBL" id="MGFX01000007">
    <property type="protein sequence ID" value="OGM15137.1"/>
    <property type="molecule type" value="Genomic_DNA"/>
</dbReference>
<comment type="subcellular location">
    <subcellularLocation>
        <location evidence="1">Cell membrane</location>
        <topology evidence="1">Multi-pass membrane protein</topology>
    </subcellularLocation>
</comment>
<evidence type="ECO:0000313" key="10">
    <source>
        <dbReference type="Proteomes" id="UP000177382"/>
    </source>
</evidence>
<dbReference type="PANTHER" id="PTHR43266:SF2">
    <property type="entry name" value="MAJOR FACILITATOR SUPERFAMILY (MFS) PROFILE DOMAIN-CONTAINING PROTEIN"/>
    <property type="match status" value="1"/>
</dbReference>
<protein>
    <recommendedName>
        <fullName evidence="8">Major facilitator superfamily (MFS) profile domain-containing protein</fullName>
    </recommendedName>
</protein>